<dbReference type="AlphaFoldDB" id="A0A4S8HW77"/>
<organism evidence="1 2">
    <name type="scientific">Niastella caeni</name>
    <dbReference type="NCBI Taxonomy" id="2569763"/>
    <lineage>
        <taxon>Bacteria</taxon>
        <taxon>Pseudomonadati</taxon>
        <taxon>Bacteroidota</taxon>
        <taxon>Chitinophagia</taxon>
        <taxon>Chitinophagales</taxon>
        <taxon>Chitinophagaceae</taxon>
        <taxon>Niastella</taxon>
    </lineage>
</organism>
<protein>
    <submittedName>
        <fullName evidence="1">Uncharacterized protein</fullName>
    </submittedName>
</protein>
<gene>
    <name evidence="1" type="ORF">FAM09_16645</name>
</gene>
<accession>A0A4S8HW77</accession>
<keyword evidence="2" id="KW-1185">Reference proteome</keyword>
<dbReference type="EMBL" id="STFF01000004">
    <property type="protein sequence ID" value="THU38304.1"/>
    <property type="molecule type" value="Genomic_DNA"/>
</dbReference>
<dbReference type="Proteomes" id="UP000306918">
    <property type="component" value="Unassembled WGS sequence"/>
</dbReference>
<proteinExistence type="predicted"/>
<comment type="caution">
    <text evidence="1">The sequence shown here is derived from an EMBL/GenBank/DDBJ whole genome shotgun (WGS) entry which is preliminary data.</text>
</comment>
<sequence>MTEEQHIFKKIEQVGDRVLRLAAVELCNEIIENRYKSAEIIDFLGSTRVFAVIARYKKMTPHKNDPGDKGHSKLLSNAYEYSIGALYYENKVKAIETAKADLAHFYENQEIYFVKKQA</sequence>
<dbReference type="RefSeq" id="WP_136578259.1">
    <property type="nucleotide sequence ID" value="NZ_STFF01000004.1"/>
</dbReference>
<evidence type="ECO:0000313" key="2">
    <source>
        <dbReference type="Proteomes" id="UP000306918"/>
    </source>
</evidence>
<evidence type="ECO:0000313" key="1">
    <source>
        <dbReference type="EMBL" id="THU38304.1"/>
    </source>
</evidence>
<reference evidence="1 2" key="1">
    <citation type="submission" date="2019-04" db="EMBL/GenBank/DDBJ databases">
        <title>Niastella caeni sp. nov., isolated from activated sludge.</title>
        <authorList>
            <person name="Sheng M."/>
        </authorList>
    </citation>
    <scope>NUCLEOTIDE SEQUENCE [LARGE SCALE GENOMIC DNA]</scope>
    <source>
        <strain evidence="1 2">HX-2-15</strain>
    </source>
</reference>
<dbReference type="OrthoDB" id="670509at2"/>
<name>A0A4S8HW77_9BACT</name>